<dbReference type="InterPro" id="IPR006640">
    <property type="entry name" value="SprT-like_domain"/>
</dbReference>
<evidence type="ECO:0000313" key="2">
    <source>
        <dbReference type="EMBL" id="KAK3215698.1"/>
    </source>
</evidence>
<dbReference type="Pfam" id="PF10263">
    <property type="entry name" value="SprT-like"/>
    <property type="match status" value="1"/>
</dbReference>
<feature type="domain" description="SprT-like" evidence="1">
    <location>
        <begin position="116"/>
        <end position="225"/>
    </location>
</feature>
<dbReference type="AlphaFoldDB" id="A0AAN6M4L6"/>
<evidence type="ECO:0000259" key="1">
    <source>
        <dbReference type="Pfam" id="PF10263"/>
    </source>
</evidence>
<gene>
    <name evidence="2" type="ORF">GRF29_8g849972</name>
</gene>
<evidence type="ECO:0000313" key="3">
    <source>
        <dbReference type="Proteomes" id="UP001280581"/>
    </source>
</evidence>
<dbReference type="EMBL" id="WVTA01000002">
    <property type="protein sequence ID" value="KAK3215698.1"/>
    <property type="molecule type" value="Genomic_DNA"/>
</dbReference>
<accession>A0AAN6M4L6</accession>
<sequence>MTFCPPHLAPYADRSVAAHRFPLYHPYQYDSDPESYHNPLPSRVPRPLPALALKLQDPRQRCDRNLRWNIDWAVAFLVDHLDPKNNPDAATVLKAVRQRSVALHKEGHVLEVPFRIFNTLSNTLFAGHLKNAAYLEFRDLHPDVSGATHTQGMGTDPRVKRVSIYLNKDVLLQAPSRDLIGILIHHMIHAYFLVACGPELEKEAAYGRLDHGLHFGKIMLTIKNLLSLNGHPVPCLDFGHSLGMRDRVFFDENHRRQRNPFHQRSHSKRKWYCSHCISDIASLPEGDIDDWYNRVCKPLLTLPESLHTLSVQIYNPLRHVLEEIPRAEATPSTQSEEFVHHGKSVLVLSGLIDNFFSIRRAFAKSGSRYIEISDFIEGEIFLRFLELLHRNTYGPDPKHIYAMGVRGPPVIKSASPGEPYLLTDIKMYKMGVMTGFDELKGTALERMYRHGITHEDPVDLLNTLYGDGEPDGDLKAWTRKFLGKTCAGGETEWMGDGYSTNGLAND</sequence>
<comment type="caution">
    <text evidence="2">The sequence shown here is derived from an EMBL/GenBank/DDBJ whole genome shotgun (WGS) entry which is preliminary data.</text>
</comment>
<proteinExistence type="predicted"/>
<dbReference type="GO" id="GO:0006950">
    <property type="term" value="P:response to stress"/>
    <property type="evidence" value="ECO:0007669"/>
    <property type="project" value="UniProtKB-ARBA"/>
</dbReference>
<protein>
    <recommendedName>
        <fullName evidence="1">SprT-like domain-containing protein</fullName>
    </recommendedName>
</protein>
<name>A0AAN6M4L6_9PLEO</name>
<keyword evidence="3" id="KW-1185">Reference proteome</keyword>
<reference evidence="2 3" key="1">
    <citation type="submission" date="2021-02" db="EMBL/GenBank/DDBJ databases">
        <title>Genome assembly of Pseudopithomyces chartarum.</title>
        <authorList>
            <person name="Jauregui R."/>
            <person name="Singh J."/>
            <person name="Voisey C."/>
        </authorList>
    </citation>
    <scope>NUCLEOTIDE SEQUENCE [LARGE SCALE GENOMIC DNA]</scope>
    <source>
        <strain evidence="2 3">AGR01</strain>
    </source>
</reference>
<organism evidence="2 3">
    <name type="scientific">Pseudopithomyces chartarum</name>
    <dbReference type="NCBI Taxonomy" id="1892770"/>
    <lineage>
        <taxon>Eukaryota</taxon>
        <taxon>Fungi</taxon>
        <taxon>Dikarya</taxon>
        <taxon>Ascomycota</taxon>
        <taxon>Pezizomycotina</taxon>
        <taxon>Dothideomycetes</taxon>
        <taxon>Pleosporomycetidae</taxon>
        <taxon>Pleosporales</taxon>
        <taxon>Massarineae</taxon>
        <taxon>Didymosphaeriaceae</taxon>
        <taxon>Pseudopithomyces</taxon>
    </lineage>
</organism>
<dbReference type="Proteomes" id="UP001280581">
    <property type="component" value="Unassembled WGS sequence"/>
</dbReference>